<protein>
    <submittedName>
        <fullName evidence="2">Uncharacterized protein</fullName>
    </submittedName>
</protein>
<evidence type="ECO:0000313" key="2">
    <source>
        <dbReference type="EMBL" id="UYW00554.1"/>
    </source>
</evidence>
<keyword evidence="1" id="KW-0732">Signal</keyword>
<evidence type="ECO:0000313" key="3">
    <source>
        <dbReference type="Proteomes" id="UP001163328"/>
    </source>
</evidence>
<dbReference type="EMBL" id="CP081495">
    <property type="protein sequence ID" value="UYW00554.1"/>
    <property type="molecule type" value="Genomic_DNA"/>
</dbReference>
<accession>A0ABY6LWH6</accession>
<keyword evidence="3" id="KW-1185">Reference proteome</keyword>
<sequence length="259" mass="28982">MKKLLLLYLLLFDLGILNAQVGIGTAEPTAGLHVLAQEKHPYILSIKDGQNAEDSYVLIHENDGFIKKESTNIFKNLKFAKLSAKPAITYPIIPNTELYKTKYVGDWLGLPDDVTLALPYGKWAVYITSLISLNNTTDVLSYRSSAITTEIMLIDLDNYNNNIFDKPSKDTEGNSQNSLNGNGFVAGNIVFPSSKDIVKGIIIINNNDSNRRIRNYRFAARISVDTKHSNTFNSLKNNSLNAILHKDFRQNQVYAIPLN</sequence>
<gene>
    <name evidence="2" type="ORF">K5I29_08350</name>
</gene>
<dbReference type="RefSeq" id="WP_264432410.1">
    <property type="nucleotide sequence ID" value="NZ_CP081495.1"/>
</dbReference>
<reference evidence="2" key="1">
    <citation type="submission" date="2021-08" db="EMBL/GenBank/DDBJ databases">
        <title>Flavobacterium sp. strain CC-SYL302.</title>
        <authorList>
            <person name="Lin S.-Y."/>
            <person name="Lee T.-H."/>
            <person name="Young C.-C."/>
        </authorList>
    </citation>
    <scope>NUCLEOTIDE SEQUENCE</scope>
    <source>
        <strain evidence="2">CC-SYL302</strain>
    </source>
</reference>
<organism evidence="2 3">
    <name type="scientific">Flavobacterium agricola</name>
    <dbReference type="NCBI Taxonomy" id="2870839"/>
    <lineage>
        <taxon>Bacteria</taxon>
        <taxon>Pseudomonadati</taxon>
        <taxon>Bacteroidota</taxon>
        <taxon>Flavobacteriia</taxon>
        <taxon>Flavobacteriales</taxon>
        <taxon>Flavobacteriaceae</taxon>
        <taxon>Flavobacterium</taxon>
    </lineage>
</organism>
<proteinExistence type="predicted"/>
<dbReference type="Proteomes" id="UP001163328">
    <property type="component" value="Chromosome"/>
</dbReference>
<evidence type="ECO:0000256" key="1">
    <source>
        <dbReference type="SAM" id="SignalP"/>
    </source>
</evidence>
<feature type="signal peptide" evidence="1">
    <location>
        <begin position="1"/>
        <end position="19"/>
    </location>
</feature>
<feature type="chain" id="PRO_5047076502" evidence="1">
    <location>
        <begin position="20"/>
        <end position="259"/>
    </location>
</feature>
<name>A0ABY6LWH6_9FLAO</name>